<accession>A0A180H1H6</accession>
<evidence type="ECO:0000256" key="1">
    <source>
        <dbReference type="SAM" id="SignalP"/>
    </source>
</evidence>
<dbReference type="Proteomes" id="UP000005240">
    <property type="component" value="Unassembled WGS sequence"/>
</dbReference>
<proteinExistence type="predicted"/>
<dbReference type="PROSITE" id="PS50280">
    <property type="entry name" value="SET"/>
    <property type="match status" value="1"/>
</dbReference>
<evidence type="ECO:0000313" key="4">
    <source>
        <dbReference type="EnsemblFungi" id="PTTG_25662-t43_1-p1"/>
    </source>
</evidence>
<dbReference type="InterPro" id="IPR001214">
    <property type="entry name" value="SET_dom"/>
</dbReference>
<dbReference type="VEuPathDB" id="FungiDB:PTTG_25662"/>
<dbReference type="STRING" id="630390.A0A180H1H6"/>
<evidence type="ECO:0000313" key="5">
    <source>
        <dbReference type="Proteomes" id="UP000005240"/>
    </source>
</evidence>
<feature type="domain" description="SET" evidence="2">
    <location>
        <begin position="143"/>
        <end position="291"/>
    </location>
</feature>
<protein>
    <submittedName>
        <fullName evidence="4">SET domain-containing protein</fullName>
    </submittedName>
</protein>
<keyword evidence="5" id="KW-1185">Reference proteome</keyword>
<dbReference type="AlphaFoldDB" id="A0A180H1H6"/>
<reference evidence="3" key="2">
    <citation type="submission" date="2016-05" db="EMBL/GenBank/DDBJ databases">
        <title>Comparative analysis highlights variable genome content of wheat rusts and divergence of the mating loci.</title>
        <authorList>
            <person name="Cuomo C.A."/>
            <person name="Bakkeren G."/>
            <person name="Szabo L."/>
            <person name="Khalil H."/>
            <person name="Joly D."/>
            <person name="Goldberg J."/>
            <person name="Young S."/>
            <person name="Zeng Q."/>
            <person name="Fellers J."/>
        </authorList>
    </citation>
    <scope>NUCLEOTIDE SEQUENCE [LARGE SCALE GENOMIC DNA]</scope>
    <source>
        <strain evidence="3">1-1 BBBD Race 1</strain>
    </source>
</reference>
<dbReference type="Gene3D" id="2.170.270.10">
    <property type="entry name" value="SET domain"/>
    <property type="match status" value="1"/>
</dbReference>
<evidence type="ECO:0000259" key="2">
    <source>
        <dbReference type="PROSITE" id="PS50280"/>
    </source>
</evidence>
<name>A0A180H1H6_PUCT1</name>
<dbReference type="CDD" id="cd20071">
    <property type="entry name" value="SET_SMYD"/>
    <property type="match status" value="1"/>
</dbReference>
<dbReference type="PANTHER" id="PTHR47332:SF6">
    <property type="entry name" value="SET DOMAIN-CONTAINING PROTEIN"/>
    <property type="match status" value="1"/>
</dbReference>
<keyword evidence="1" id="KW-0732">Signal</keyword>
<dbReference type="EnsemblFungi" id="PTTG_25662-t43_1">
    <property type="protein sequence ID" value="PTTG_25662-t43_1-p1"/>
    <property type="gene ID" value="PTTG_25662"/>
</dbReference>
<reference evidence="4 5" key="3">
    <citation type="journal article" date="2017" name="G3 (Bethesda)">
        <title>Comparative analysis highlights variable genome content of wheat rusts and divergence of the mating loci.</title>
        <authorList>
            <person name="Cuomo C.A."/>
            <person name="Bakkeren G."/>
            <person name="Khalil H.B."/>
            <person name="Panwar V."/>
            <person name="Joly D."/>
            <person name="Linning R."/>
            <person name="Sakthikumar S."/>
            <person name="Song X."/>
            <person name="Adiconis X."/>
            <person name="Fan L."/>
            <person name="Goldberg J.M."/>
            <person name="Levin J.Z."/>
            <person name="Young S."/>
            <person name="Zeng Q."/>
            <person name="Anikster Y."/>
            <person name="Bruce M."/>
            <person name="Wang M."/>
            <person name="Yin C."/>
            <person name="McCallum B."/>
            <person name="Szabo L.J."/>
            <person name="Hulbert S."/>
            <person name="Chen X."/>
            <person name="Fellers J.P."/>
        </authorList>
    </citation>
    <scope>NUCLEOTIDE SEQUENCE</scope>
    <source>
        <strain evidence="4">isolate 1-1 / race 1 (BBBD)</strain>
        <strain evidence="5">Isolate 1-1 / race 1 (BBBD)</strain>
    </source>
</reference>
<evidence type="ECO:0000313" key="3">
    <source>
        <dbReference type="EMBL" id="OAV98438.1"/>
    </source>
</evidence>
<feature type="chain" id="PRO_5008110558" evidence="1">
    <location>
        <begin position="19"/>
        <end position="431"/>
    </location>
</feature>
<feature type="signal peptide" evidence="1">
    <location>
        <begin position="1"/>
        <end position="18"/>
    </location>
</feature>
<sequence length="431" mass="48214">MLALFIALGYIYPLILLASDEHDRNLYTLSDNSKLRQHSEHWANSTYLICKPRSSLFSSSTSEKLVYKHDQVVLRSTPKPFRNGFFKSSCFLDPNENEPKEFCIFINPTINYGQGMVIVCPESVLEESLEDGLDLSDEADITEAIEVVAMPEKGGMGAVAAHDIGLGDHVGQMRPVGLFPVGTPLWSTSLGRAIRRQAMDHLPIGTRAAVARLHGEGKNEDEFISSLIDTNTFTSFLKTPMKFGAVVLVGSRLNHACRPNMLYRMDAHAQLLHLKAIKPIAKGEELTISYRSLELNSQVRRESLMESYGFGCTCPHCQMSAGLRAHSDQRVSRISELRQKNASNDVHFSADEVEEFLTLCKEEDIPLCILTANRIAAEFYNSEGKTEKVKEHAAVAREMGLMTLRLSRHDLTQIETLLNSPENHRSYLSKI</sequence>
<reference evidence="3" key="1">
    <citation type="submission" date="2009-11" db="EMBL/GenBank/DDBJ databases">
        <authorList>
            <consortium name="The Broad Institute Genome Sequencing Platform"/>
            <person name="Ward D."/>
            <person name="Feldgarden M."/>
            <person name="Earl A."/>
            <person name="Young S.K."/>
            <person name="Zeng Q."/>
            <person name="Koehrsen M."/>
            <person name="Alvarado L."/>
            <person name="Berlin A."/>
            <person name="Bochicchio J."/>
            <person name="Borenstein D."/>
            <person name="Chapman S.B."/>
            <person name="Chen Z."/>
            <person name="Engels R."/>
            <person name="Freedman E."/>
            <person name="Gellesch M."/>
            <person name="Goldberg J."/>
            <person name="Griggs A."/>
            <person name="Gujja S."/>
            <person name="Heilman E."/>
            <person name="Heiman D."/>
            <person name="Hepburn T."/>
            <person name="Howarth C."/>
            <person name="Jen D."/>
            <person name="Larson L."/>
            <person name="Lewis B."/>
            <person name="Mehta T."/>
            <person name="Park D."/>
            <person name="Pearson M."/>
            <person name="Roberts A."/>
            <person name="Saif S."/>
            <person name="Shea T."/>
            <person name="Shenoy N."/>
            <person name="Sisk P."/>
            <person name="Stolte C."/>
            <person name="Sykes S."/>
            <person name="Thomson T."/>
            <person name="Walk T."/>
            <person name="White J."/>
            <person name="Yandava C."/>
            <person name="Izard J."/>
            <person name="Baranova O.V."/>
            <person name="Blanton J.M."/>
            <person name="Tanner A.C."/>
            <person name="Dewhirst F.E."/>
            <person name="Haas B."/>
            <person name="Nusbaum C."/>
            <person name="Birren B."/>
        </authorList>
    </citation>
    <scope>NUCLEOTIDE SEQUENCE [LARGE SCALE GENOMIC DNA]</scope>
    <source>
        <strain evidence="3">1-1 BBBD Race 1</strain>
    </source>
</reference>
<dbReference type="EMBL" id="ADAS02000007">
    <property type="protein sequence ID" value="OAV98438.1"/>
    <property type="molecule type" value="Genomic_DNA"/>
</dbReference>
<dbReference type="OrthoDB" id="2495908at2759"/>
<gene>
    <name evidence="3" type="ORF">PTTG_25662</name>
</gene>
<dbReference type="SUPFAM" id="SSF82199">
    <property type="entry name" value="SET domain"/>
    <property type="match status" value="1"/>
</dbReference>
<dbReference type="InterPro" id="IPR053185">
    <property type="entry name" value="SET_domain_protein"/>
</dbReference>
<dbReference type="Pfam" id="PF00856">
    <property type="entry name" value="SET"/>
    <property type="match status" value="1"/>
</dbReference>
<dbReference type="PANTHER" id="PTHR47332">
    <property type="entry name" value="SET DOMAIN-CONTAINING PROTEIN 5"/>
    <property type="match status" value="1"/>
</dbReference>
<reference evidence="4" key="4">
    <citation type="submission" date="2025-05" db="UniProtKB">
        <authorList>
            <consortium name="EnsemblFungi"/>
        </authorList>
    </citation>
    <scope>IDENTIFICATION</scope>
    <source>
        <strain evidence="4">isolate 1-1 / race 1 (BBBD)</strain>
    </source>
</reference>
<dbReference type="InterPro" id="IPR046341">
    <property type="entry name" value="SET_dom_sf"/>
</dbReference>
<organism evidence="3">
    <name type="scientific">Puccinia triticina (isolate 1-1 / race 1 (BBBD))</name>
    <name type="common">Brown leaf rust fungus</name>
    <dbReference type="NCBI Taxonomy" id="630390"/>
    <lineage>
        <taxon>Eukaryota</taxon>
        <taxon>Fungi</taxon>
        <taxon>Dikarya</taxon>
        <taxon>Basidiomycota</taxon>
        <taxon>Pucciniomycotina</taxon>
        <taxon>Pucciniomycetes</taxon>
        <taxon>Pucciniales</taxon>
        <taxon>Pucciniaceae</taxon>
        <taxon>Puccinia</taxon>
    </lineage>
</organism>